<name>A0A6B2M2L4_9BACT</name>
<organism evidence="4 5">
    <name type="scientific">Oceanipulchritudo coccoides</name>
    <dbReference type="NCBI Taxonomy" id="2706888"/>
    <lineage>
        <taxon>Bacteria</taxon>
        <taxon>Pseudomonadati</taxon>
        <taxon>Verrucomicrobiota</taxon>
        <taxon>Opitutia</taxon>
        <taxon>Puniceicoccales</taxon>
        <taxon>Oceanipulchritudinaceae</taxon>
        <taxon>Oceanipulchritudo</taxon>
    </lineage>
</organism>
<comment type="caution">
    <text evidence="4">The sequence shown here is derived from an EMBL/GenBank/DDBJ whole genome shotgun (WGS) entry which is preliminary data.</text>
</comment>
<gene>
    <name evidence="4" type="ORF">G0Q06_07645</name>
</gene>
<dbReference type="Pfam" id="PF00685">
    <property type="entry name" value="Sulfotransfer_1"/>
    <property type="match status" value="1"/>
</dbReference>
<accession>A0A6B2M2L4</accession>
<dbReference type="EMBL" id="JAAGNX010000002">
    <property type="protein sequence ID" value="NDV62317.1"/>
    <property type="molecule type" value="Genomic_DNA"/>
</dbReference>
<dbReference type="SUPFAM" id="SSF52540">
    <property type="entry name" value="P-loop containing nucleoside triphosphate hydrolases"/>
    <property type="match status" value="1"/>
</dbReference>
<dbReference type="PANTHER" id="PTHR10605:SF56">
    <property type="entry name" value="BIFUNCTIONAL HEPARAN SULFATE N-DEACETYLASE_N-SULFOTRANSFERASE"/>
    <property type="match status" value="1"/>
</dbReference>
<reference evidence="4 5" key="1">
    <citation type="submission" date="2020-02" db="EMBL/GenBank/DDBJ databases">
        <title>Albibacoteraceae fam. nov., the first described family within the subdivision 4 Verrucomicrobia.</title>
        <authorList>
            <person name="Xi F."/>
        </authorList>
    </citation>
    <scope>NUCLEOTIDE SEQUENCE [LARGE SCALE GENOMIC DNA]</scope>
    <source>
        <strain evidence="4 5">CK1056</strain>
    </source>
</reference>
<evidence type="ECO:0000256" key="2">
    <source>
        <dbReference type="ARBA" id="ARBA00023180"/>
    </source>
</evidence>
<evidence type="ECO:0000259" key="3">
    <source>
        <dbReference type="Pfam" id="PF00685"/>
    </source>
</evidence>
<evidence type="ECO:0000256" key="1">
    <source>
        <dbReference type="ARBA" id="ARBA00022679"/>
    </source>
</evidence>
<dbReference type="InterPro" id="IPR000863">
    <property type="entry name" value="Sulfotransferase_dom"/>
</dbReference>
<dbReference type="Gene3D" id="3.40.50.300">
    <property type="entry name" value="P-loop containing nucleotide triphosphate hydrolases"/>
    <property type="match status" value="1"/>
</dbReference>
<sequence>MAQFRVNLVIIGVGKAGTTSLAKWLSDLDECCFSEPKETMFFGSDRLFEKGIDWYQNTFFPHYAGESLVAEATPAYSIRAQCGAAAERIHEHNPQSKIIYMVRDPLARCVSAWKMWASLEPTQSDFGNHLITTSKKGFNNWLRDPVVYKHMVLTSSYRYQLEAWQLFPKEQQHVIFLEDLKERKTDTLNKVSNFLELAPGTLEEASRINYNTGENRSQKTPFRRRLEESSLWNSVKGLVPGGLKAAVAESNIGSKPIKFGNDDWETNLRAKFLQDISEDNIAFLKDFGKPAEFWTRT</sequence>
<dbReference type="InterPro" id="IPR027417">
    <property type="entry name" value="P-loop_NTPase"/>
</dbReference>
<dbReference type="AlphaFoldDB" id="A0A6B2M2L4"/>
<protein>
    <submittedName>
        <fullName evidence="4">Sulfotransferase domain-containing protein</fullName>
    </submittedName>
</protein>
<dbReference type="PANTHER" id="PTHR10605">
    <property type="entry name" value="HEPARAN SULFATE SULFOTRANSFERASE"/>
    <property type="match status" value="1"/>
</dbReference>
<evidence type="ECO:0000313" key="4">
    <source>
        <dbReference type="EMBL" id="NDV62317.1"/>
    </source>
</evidence>
<dbReference type="RefSeq" id="WP_163964099.1">
    <property type="nucleotide sequence ID" value="NZ_JAAGNX010000002.1"/>
</dbReference>
<dbReference type="Proteomes" id="UP000478417">
    <property type="component" value="Unassembled WGS sequence"/>
</dbReference>
<keyword evidence="5" id="KW-1185">Reference proteome</keyword>
<feature type="domain" description="Sulfotransferase" evidence="3">
    <location>
        <begin position="8"/>
        <end position="204"/>
    </location>
</feature>
<keyword evidence="1 4" id="KW-0808">Transferase</keyword>
<evidence type="ECO:0000313" key="5">
    <source>
        <dbReference type="Proteomes" id="UP000478417"/>
    </source>
</evidence>
<dbReference type="GO" id="GO:0008146">
    <property type="term" value="F:sulfotransferase activity"/>
    <property type="evidence" value="ECO:0007669"/>
    <property type="project" value="InterPro"/>
</dbReference>
<dbReference type="InterPro" id="IPR037359">
    <property type="entry name" value="NST/OST"/>
</dbReference>
<keyword evidence="2" id="KW-0325">Glycoprotein</keyword>
<proteinExistence type="predicted"/>